<sequence length="127" mass="13640">MIYPTAEQTIAFNARHLGGQAAVRDAGLVESAVARPQTVTFGVQAYPSVDEKAAALLHSIICNHPFVDGNERTAWAAMDTLLIVNGHASALDDDQAYDLVLRIATACSEIEVKEIAEALRVAPWPAR</sequence>
<dbReference type="Proteomes" id="UP000627838">
    <property type="component" value="Unassembled WGS sequence"/>
</dbReference>
<dbReference type="EMBL" id="JADBDZ010000001">
    <property type="protein sequence ID" value="MBE1531011.1"/>
    <property type="molecule type" value="Genomic_DNA"/>
</dbReference>
<evidence type="ECO:0000313" key="2">
    <source>
        <dbReference type="EMBL" id="MBE1531011.1"/>
    </source>
</evidence>
<keyword evidence="3" id="KW-1185">Reference proteome</keyword>
<dbReference type="InterPro" id="IPR003812">
    <property type="entry name" value="Fido"/>
</dbReference>
<organism evidence="2 3">
    <name type="scientific">Actinomadura algeriensis</name>
    <dbReference type="NCBI Taxonomy" id="1679523"/>
    <lineage>
        <taxon>Bacteria</taxon>
        <taxon>Bacillati</taxon>
        <taxon>Actinomycetota</taxon>
        <taxon>Actinomycetes</taxon>
        <taxon>Streptosporangiales</taxon>
        <taxon>Thermomonosporaceae</taxon>
        <taxon>Actinomadura</taxon>
    </lineage>
</organism>
<dbReference type="Pfam" id="PF02661">
    <property type="entry name" value="Fic"/>
    <property type="match status" value="1"/>
</dbReference>
<accession>A0ABR9JKD0</accession>
<name>A0ABR9JKD0_9ACTN</name>
<dbReference type="PANTHER" id="PTHR39426">
    <property type="entry name" value="HOMOLOGY TO DEATH-ON-CURING PROTEIN OF PHAGE P1"/>
    <property type="match status" value="1"/>
</dbReference>
<comment type="caution">
    <text evidence="2">The sequence shown here is derived from an EMBL/GenBank/DDBJ whole genome shotgun (WGS) entry which is preliminary data.</text>
</comment>
<dbReference type="SUPFAM" id="SSF140931">
    <property type="entry name" value="Fic-like"/>
    <property type="match status" value="1"/>
</dbReference>
<evidence type="ECO:0000313" key="3">
    <source>
        <dbReference type="Proteomes" id="UP000627838"/>
    </source>
</evidence>
<dbReference type="Gene3D" id="1.20.120.1870">
    <property type="entry name" value="Fic/DOC protein, Fido domain"/>
    <property type="match status" value="1"/>
</dbReference>
<dbReference type="PROSITE" id="PS51459">
    <property type="entry name" value="FIDO"/>
    <property type="match status" value="1"/>
</dbReference>
<dbReference type="InterPro" id="IPR053737">
    <property type="entry name" value="Type_II_TA_Toxin"/>
</dbReference>
<feature type="domain" description="Fido" evidence="1">
    <location>
        <begin position="4"/>
        <end position="121"/>
    </location>
</feature>
<reference evidence="2 3" key="1">
    <citation type="submission" date="2020-10" db="EMBL/GenBank/DDBJ databases">
        <title>Sequencing the genomes of 1000 actinobacteria strains.</title>
        <authorList>
            <person name="Klenk H.-P."/>
        </authorList>
    </citation>
    <scope>NUCLEOTIDE SEQUENCE [LARGE SCALE GENOMIC DNA]</scope>
    <source>
        <strain evidence="2 3">DSM 46744</strain>
    </source>
</reference>
<protein>
    <submittedName>
        <fullName evidence="2">Death-on-curing protein</fullName>
    </submittedName>
</protein>
<evidence type="ECO:0000259" key="1">
    <source>
        <dbReference type="PROSITE" id="PS51459"/>
    </source>
</evidence>
<dbReference type="InterPro" id="IPR006440">
    <property type="entry name" value="Doc"/>
</dbReference>
<dbReference type="InterPro" id="IPR036597">
    <property type="entry name" value="Fido-like_dom_sf"/>
</dbReference>
<gene>
    <name evidence="2" type="ORF">H4W34_000844</name>
</gene>
<proteinExistence type="predicted"/>
<dbReference type="NCBIfam" id="TIGR01550">
    <property type="entry name" value="DOC_P1"/>
    <property type="match status" value="1"/>
</dbReference>
<dbReference type="RefSeq" id="WP_192757946.1">
    <property type="nucleotide sequence ID" value="NZ_JADBDZ010000001.1"/>
</dbReference>
<dbReference type="PANTHER" id="PTHR39426:SF1">
    <property type="entry name" value="HOMOLOGY TO DEATH-ON-CURING PROTEIN OF PHAGE P1"/>
    <property type="match status" value="1"/>
</dbReference>